<proteinExistence type="predicted"/>
<gene>
    <name evidence="1" type="ORF">EGX47_04375</name>
</gene>
<evidence type="ECO:0000313" key="1">
    <source>
        <dbReference type="EMBL" id="AYW90636.1"/>
    </source>
</evidence>
<organism evidence="1 2">
    <name type="scientific">Yersinia pseudotuberculosis</name>
    <dbReference type="NCBI Taxonomy" id="633"/>
    <lineage>
        <taxon>Bacteria</taxon>
        <taxon>Pseudomonadati</taxon>
        <taxon>Pseudomonadota</taxon>
        <taxon>Gammaproteobacteria</taxon>
        <taxon>Enterobacterales</taxon>
        <taxon>Yersiniaceae</taxon>
        <taxon>Yersinia</taxon>
    </lineage>
</organism>
<name>A0ABM7AEE7_YERPU</name>
<keyword evidence="2" id="KW-1185">Reference proteome</keyword>
<protein>
    <submittedName>
        <fullName evidence="1">Uncharacterized protein</fullName>
    </submittedName>
</protein>
<reference evidence="1" key="1">
    <citation type="submission" date="2018-11" db="EMBL/GenBank/DDBJ databases">
        <title>FDA dAtabase for Regulatory Grade micrObial Sequences (FDA-ARGOS): Supporting development and validation of Infectious Disease Dx tests.</title>
        <authorList>
            <person name="Bliska J."/>
            <person name="Cleland M.-M."/>
            <person name="Tallon L."/>
            <person name="Sadzewicz L."/>
            <person name="Zhao X."/>
            <person name="Vavikolanu K."/>
            <person name="Mehta A."/>
            <person name="Aluvathingal J."/>
            <person name="Nadendla S."/>
            <person name="Yan Y."/>
            <person name="Sichtig H."/>
        </authorList>
    </citation>
    <scope>NUCLEOTIDE SEQUENCE [LARGE SCALE GENOMIC DNA]</scope>
    <source>
        <strain evidence="1">FDAARGOS_581</strain>
    </source>
</reference>
<evidence type="ECO:0000313" key="2">
    <source>
        <dbReference type="Proteomes" id="UP000268669"/>
    </source>
</evidence>
<dbReference type="Proteomes" id="UP000268669">
    <property type="component" value="Chromosome"/>
</dbReference>
<dbReference type="EMBL" id="CP033713">
    <property type="protein sequence ID" value="AYW90636.1"/>
    <property type="molecule type" value="Genomic_DNA"/>
</dbReference>
<accession>A0ABM7AEE7</accession>
<sequence>MFLLFSDWLNDRVINPSCYIDNQPLTKLTMTIFLIIPVLQFKYANNLEFENNLFIVTKMLKHTEL</sequence>